<evidence type="ECO:0000256" key="2">
    <source>
        <dbReference type="ARBA" id="ARBA00022553"/>
    </source>
</evidence>
<dbReference type="InterPro" id="IPR020841">
    <property type="entry name" value="PKS_Beta-ketoAc_synthase_dom"/>
</dbReference>
<dbReference type="SUPFAM" id="SSF53901">
    <property type="entry name" value="Thiolase-like"/>
    <property type="match status" value="2"/>
</dbReference>
<dbReference type="Pfam" id="PF00109">
    <property type="entry name" value="ketoacyl-synt"/>
    <property type="match status" value="1"/>
</dbReference>
<sequence length="269" mass="28148">LVAVHRAVTSIQRGECSAAIAGGVNVILSPLTTLSFSRAGMLAPDGRCKVFDAAADGYVRGEGCGAVLLKPLATALADGDHIYAVIRASAVNHGGRAASLTAPNTTAQAQLITRAWQTSGLDPATCTYLETHGTGTTLGDPIETTALTQAFTTLYQQRGHPAPSRPHCHLGSVKSNVGHLETAAGMAGLTKILLALRHQQIPGNLHLNQLNPYIRLDGTPFTVLNHTRDWTPLTGPDGRPLPRRAAISGFGYGGVNAHLILEEPPPTTP</sequence>
<dbReference type="PANTHER" id="PTHR43775:SF37">
    <property type="entry name" value="SI:DKEY-61P9.11"/>
    <property type="match status" value="1"/>
</dbReference>
<keyword evidence="1" id="KW-0596">Phosphopantetheine</keyword>
<dbReference type="GO" id="GO:0004312">
    <property type="term" value="F:fatty acid synthase activity"/>
    <property type="evidence" value="ECO:0007669"/>
    <property type="project" value="TreeGrafter"/>
</dbReference>
<dbReference type="SMART" id="SM00825">
    <property type="entry name" value="PKS_KS"/>
    <property type="match status" value="1"/>
</dbReference>
<comment type="caution">
    <text evidence="4">The sequence shown here is derived from an EMBL/GenBank/DDBJ whole genome shotgun (WGS) entry which is preliminary data.</text>
</comment>
<keyword evidence="5" id="KW-1185">Reference proteome</keyword>
<evidence type="ECO:0000259" key="3">
    <source>
        <dbReference type="PROSITE" id="PS52004"/>
    </source>
</evidence>
<organism evidence="4 5">
    <name type="scientific">Actinoplanes aureus</name>
    <dbReference type="NCBI Taxonomy" id="2792083"/>
    <lineage>
        <taxon>Bacteria</taxon>
        <taxon>Bacillati</taxon>
        <taxon>Actinomycetota</taxon>
        <taxon>Actinomycetes</taxon>
        <taxon>Micromonosporales</taxon>
        <taxon>Micromonosporaceae</taxon>
        <taxon>Actinoplanes</taxon>
    </lineage>
</organism>
<dbReference type="InterPro" id="IPR014031">
    <property type="entry name" value="Ketoacyl_synth_C"/>
</dbReference>
<name>A0A931CGA4_9ACTN</name>
<dbReference type="GO" id="GO:0071770">
    <property type="term" value="P:DIM/DIP cell wall layer assembly"/>
    <property type="evidence" value="ECO:0007669"/>
    <property type="project" value="TreeGrafter"/>
</dbReference>
<dbReference type="InterPro" id="IPR050091">
    <property type="entry name" value="PKS_NRPS_Biosynth_Enz"/>
</dbReference>
<dbReference type="GO" id="GO:0006633">
    <property type="term" value="P:fatty acid biosynthetic process"/>
    <property type="evidence" value="ECO:0007669"/>
    <property type="project" value="TreeGrafter"/>
</dbReference>
<evidence type="ECO:0000313" key="4">
    <source>
        <dbReference type="EMBL" id="MBG0569375.1"/>
    </source>
</evidence>
<accession>A0A931CGA4</accession>
<dbReference type="GO" id="GO:0005886">
    <property type="term" value="C:plasma membrane"/>
    <property type="evidence" value="ECO:0007669"/>
    <property type="project" value="TreeGrafter"/>
</dbReference>
<dbReference type="CDD" id="cd00833">
    <property type="entry name" value="PKS"/>
    <property type="match status" value="1"/>
</dbReference>
<dbReference type="RefSeq" id="WP_196421107.1">
    <property type="nucleotide sequence ID" value="NZ_JADQTO010000105.1"/>
</dbReference>
<dbReference type="InterPro" id="IPR016039">
    <property type="entry name" value="Thiolase-like"/>
</dbReference>
<dbReference type="Gene3D" id="3.40.47.10">
    <property type="match status" value="1"/>
</dbReference>
<keyword evidence="2" id="KW-0597">Phosphoprotein</keyword>
<dbReference type="GO" id="GO:0005737">
    <property type="term" value="C:cytoplasm"/>
    <property type="evidence" value="ECO:0007669"/>
    <property type="project" value="TreeGrafter"/>
</dbReference>
<dbReference type="PROSITE" id="PS52004">
    <property type="entry name" value="KS3_2"/>
    <property type="match status" value="1"/>
</dbReference>
<reference evidence="4" key="1">
    <citation type="submission" date="2020-11" db="EMBL/GenBank/DDBJ databases">
        <title>Isolation and identification of active actinomycetes.</title>
        <authorList>
            <person name="Sun X."/>
        </authorList>
    </citation>
    <scope>NUCLEOTIDE SEQUENCE</scope>
    <source>
        <strain evidence="4">NEAU-A11</strain>
    </source>
</reference>
<dbReference type="EMBL" id="JADQTO010000105">
    <property type="protein sequence ID" value="MBG0569375.1"/>
    <property type="molecule type" value="Genomic_DNA"/>
</dbReference>
<gene>
    <name evidence="4" type="ORF">I4J89_49120</name>
</gene>
<dbReference type="PANTHER" id="PTHR43775">
    <property type="entry name" value="FATTY ACID SYNTHASE"/>
    <property type="match status" value="1"/>
</dbReference>
<proteinExistence type="predicted"/>
<feature type="non-terminal residue" evidence="4">
    <location>
        <position position="1"/>
    </location>
</feature>
<feature type="non-terminal residue" evidence="4">
    <location>
        <position position="269"/>
    </location>
</feature>
<evidence type="ECO:0000313" key="5">
    <source>
        <dbReference type="Proteomes" id="UP000598146"/>
    </source>
</evidence>
<dbReference type="Pfam" id="PF02801">
    <property type="entry name" value="Ketoacyl-synt_C"/>
    <property type="match status" value="1"/>
</dbReference>
<protein>
    <submittedName>
        <fullName evidence="4">Polyketide synthase</fullName>
    </submittedName>
</protein>
<dbReference type="AlphaFoldDB" id="A0A931CGA4"/>
<dbReference type="Proteomes" id="UP000598146">
    <property type="component" value="Unassembled WGS sequence"/>
</dbReference>
<feature type="domain" description="Ketosynthase family 3 (KS3)" evidence="3">
    <location>
        <begin position="1"/>
        <end position="263"/>
    </location>
</feature>
<evidence type="ECO:0000256" key="1">
    <source>
        <dbReference type="ARBA" id="ARBA00022450"/>
    </source>
</evidence>
<dbReference type="InterPro" id="IPR014030">
    <property type="entry name" value="Ketoacyl_synth_N"/>
</dbReference>